<dbReference type="AlphaFoldDB" id="A0A1I4TMP8"/>
<dbReference type="GO" id="GO:0043165">
    <property type="term" value="P:Gram-negative-bacterium-type cell outer membrane assembly"/>
    <property type="evidence" value="ECO:0007669"/>
    <property type="project" value="UniProtKB-UniRule"/>
</dbReference>
<evidence type="ECO:0000313" key="7">
    <source>
        <dbReference type="EMBL" id="SFM78022.1"/>
    </source>
</evidence>
<dbReference type="GO" id="GO:0030674">
    <property type="term" value="F:protein-macromolecule adaptor activity"/>
    <property type="evidence" value="ECO:0007669"/>
    <property type="project" value="TreeGrafter"/>
</dbReference>
<dbReference type="STRING" id="1720063.SAMN05216217_11526"/>
<gene>
    <name evidence="4" type="primary">bamE</name>
    <name evidence="7" type="ORF">SAMN05216217_11526</name>
</gene>
<dbReference type="Proteomes" id="UP000243629">
    <property type="component" value="Unassembled WGS sequence"/>
</dbReference>
<keyword evidence="3 4" id="KW-0998">Cell outer membrane</keyword>
<keyword evidence="8" id="KW-1185">Reference proteome</keyword>
<dbReference type="PANTHER" id="PTHR37482:SF1">
    <property type="entry name" value="OUTER MEMBRANE PROTEIN ASSEMBLY FACTOR BAME"/>
    <property type="match status" value="1"/>
</dbReference>
<evidence type="ECO:0000313" key="8">
    <source>
        <dbReference type="Proteomes" id="UP000243629"/>
    </source>
</evidence>
<dbReference type="EMBL" id="FOUI01000015">
    <property type="protein sequence ID" value="SFM78022.1"/>
    <property type="molecule type" value="Genomic_DNA"/>
</dbReference>
<dbReference type="Pfam" id="PF04355">
    <property type="entry name" value="BamE"/>
    <property type="match status" value="1"/>
</dbReference>
<dbReference type="Gene3D" id="3.30.1450.10">
    <property type="match status" value="1"/>
</dbReference>
<name>A0A1I4TMP8_9GAMM</name>
<dbReference type="RefSeq" id="WP_093477854.1">
    <property type="nucleotide sequence ID" value="NZ_FOUI01000015.1"/>
</dbReference>
<comment type="function">
    <text evidence="4">Part of the outer membrane protein assembly complex, which is involved in assembly and insertion of beta-barrel proteins into the outer membrane.</text>
</comment>
<keyword evidence="2 4" id="KW-0472">Membrane</keyword>
<evidence type="ECO:0000256" key="3">
    <source>
        <dbReference type="ARBA" id="ARBA00023237"/>
    </source>
</evidence>
<keyword evidence="4" id="KW-0449">Lipoprotein</keyword>
<feature type="domain" description="Outer membrane protein assembly factor BamE" evidence="6">
    <location>
        <begin position="37"/>
        <end position="103"/>
    </location>
</feature>
<organism evidence="7 8">
    <name type="scientific">Halopseudomonas yangmingensis</name>
    <dbReference type="NCBI Taxonomy" id="1720063"/>
    <lineage>
        <taxon>Bacteria</taxon>
        <taxon>Pseudomonadati</taxon>
        <taxon>Pseudomonadota</taxon>
        <taxon>Gammaproteobacteria</taxon>
        <taxon>Pseudomonadales</taxon>
        <taxon>Pseudomonadaceae</taxon>
        <taxon>Halopseudomonas</taxon>
    </lineage>
</organism>
<dbReference type="OrthoDB" id="9808250at2"/>
<dbReference type="InterPro" id="IPR026592">
    <property type="entry name" value="BamE"/>
</dbReference>
<comment type="subcellular location">
    <subcellularLocation>
        <location evidence="4">Cell outer membrane</location>
        <topology evidence="4">Lipid-anchor</topology>
    </subcellularLocation>
</comment>
<comment type="similarity">
    <text evidence="4">Belongs to the BamE family.</text>
</comment>
<reference evidence="8" key="1">
    <citation type="submission" date="2016-10" db="EMBL/GenBank/DDBJ databases">
        <authorList>
            <person name="Varghese N."/>
            <person name="Submissions S."/>
        </authorList>
    </citation>
    <scope>NUCLEOTIDE SEQUENCE [LARGE SCALE GENOMIC DNA]</scope>
    <source>
        <strain evidence="8">DSM 24213</strain>
    </source>
</reference>
<evidence type="ECO:0000256" key="4">
    <source>
        <dbReference type="HAMAP-Rule" id="MF_00925"/>
    </source>
</evidence>
<comment type="subunit">
    <text evidence="4">Part of the Bam complex.</text>
</comment>
<evidence type="ECO:0000256" key="1">
    <source>
        <dbReference type="ARBA" id="ARBA00022729"/>
    </source>
</evidence>
<accession>A0A1I4TMP8</accession>
<evidence type="ECO:0000259" key="6">
    <source>
        <dbReference type="Pfam" id="PF04355"/>
    </source>
</evidence>
<protein>
    <recommendedName>
        <fullName evidence="4">Outer membrane protein assembly factor BamE</fullName>
    </recommendedName>
</protein>
<sequence length="146" mass="15845">MTVKSPNRIILAILCTAALSLGGCGFPGVYKIDVQQGNVITQDMVDQLRPGMTTRQVRFIMGSPLIQDTLHPNRWDYLYSLQAGHSTRTQERISLFFENDRLAGLSGDFVPGTSRDEAIMGGQLPASSSSESFPVDLGAPLQTGDN</sequence>
<dbReference type="PROSITE" id="PS51257">
    <property type="entry name" value="PROKAR_LIPOPROTEIN"/>
    <property type="match status" value="1"/>
</dbReference>
<dbReference type="GO" id="GO:1990063">
    <property type="term" value="C:Bam protein complex"/>
    <property type="evidence" value="ECO:0007669"/>
    <property type="project" value="TreeGrafter"/>
</dbReference>
<dbReference type="PANTHER" id="PTHR37482">
    <property type="entry name" value="OUTER MEMBRANE PROTEIN ASSEMBLY FACTOR BAME"/>
    <property type="match status" value="1"/>
</dbReference>
<dbReference type="HAMAP" id="MF_00925">
    <property type="entry name" value="OM_assembly_BamE"/>
    <property type="match status" value="1"/>
</dbReference>
<dbReference type="GO" id="GO:0051205">
    <property type="term" value="P:protein insertion into membrane"/>
    <property type="evidence" value="ECO:0007669"/>
    <property type="project" value="UniProtKB-UniRule"/>
</dbReference>
<evidence type="ECO:0000256" key="2">
    <source>
        <dbReference type="ARBA" id="ARBA00023136"/>
    </source>
</evidence>
<dbReference type="InterPro" id="IPR007450">
    <property type="entry name" value="BamE_dom"/>
</dbReference>
<feature type="region of interest" description="Disordered" evidence="5">
    <location>
        <begin position="124"/>
        <end position="146"/>
    </location>
</feature>
<keyword evidence="4" id="KW-0564">Palmitate</keyword>
<keyword evidence="1 4" id="KW-0732">Signal</keyword>
<proteinExistence type="inferred from homology"/>
<dbReference type="InterPro" id="IPR037873">
    <property type="entry name" value="BamE-like"/>
</dbReference>
<evidence type="ECO:0000256" key="5">
    <source>
        <dbReference type="SAM" id="MobiDB-lite"/>
    </source>
</evidence>